<dbReference type="GO" id="GO:0006523">
    <property type="term" value="P:alanine biosynthetic process"/>
    <property type="evidence" value="ECO:0007669"/>
    <property type="project" value="InterPro"/>
</dbReference>
<dbReference type="RefSeq" id="WP_188354299.1">
    <property type="nucleotide sequence ID" value="NZ_BMDH01000001.1"/>
</dbReference>
<keyword evidence="1 9" id="KW-0963">Cytoplasm</keyword>
<comment type="pathway">
    <text evidence="9">Cofactor biosynthesis; (R)-pantothenate biosynthesis; beta-alanine from L-aspartate: step 1/1.</text>
</comment>
<dbReference type="HAMAP" id="MF_00446">
    <property type="entry name" value="PanD"/>
    <property type="match status" value="1"/>
</dbReference>
<protein>
    <recommendedName>
        <fullName evidence="9">Aspartate 1-decarboxylase</fullName>
        <ecNumber evidence="9">4.1.1.11</ecNumber>
    </recommendedName>
    <alternativeName>
        <fullName evidence="9">Aspartate alpha-decarboxylase</fullName>
    </alternativeName>
    <component>
        <recommendedName>
            <fullName evidence="9">Aspartate 1-decarboxylase beta chain</fullName>
        </recommendedName>
    </component>
    <component>
        <recommendedName>
            <fullName evidence="9">Aspartate 1-decarboxylase alpha chain</fullName>
        </recommendedName>
    </component>
</protein>
<feature type="active site" description="Schiff-base intermediate with substrate; via pyruvic acid" evidence="9 10">
    <location>
        <position position="25"/>
    </location>
</feature>
<reference evidence="14" key="2">
    <citation type="submission" date="2020-09" db="EMBL/GenBank/DDBJ databases">
        <authorList>
            <person name="Sun Q."/>
            <person name="Sedlacek I."/>
        </authorList>
    </citation>
    <scope>NUCLEOTIDE SEQUENCE</scope>
    <source>
        <strain evidence="14">CCM 8606</strain>
    </source>
</reference>
<comment type="caution">
    <text evidence="14">The sequence shown here is derived from an EMBL/GenBank/DDBJ whole genome shotgun (WGS) entry which is preliminary data.</text>
</comment>
<dbReference type="GO" id="GO:0004068">
    <property type="term" value="F:aspartate 1-decarboxylase activity"/>
    <property type="evidence" value="ECO:0007669"/>
    <property type="project" value="UniProtKB-UniRule"/>
</dbReference>
<dbReference type="GO" id="GO:0015940">
    <property type="term" value="P:pantothenate biosynthetic process"/>
    <property type="evidence" value="ECO:0007669"/>
    <property type="project" value="UniProtKB-UniRule"/>
</dbReference>
<dbReference type="NCBIfam" id="TIGR00223">
    <property type="entry name" value="panD"/>
    <property type="match status" value="1"/>
</dbReference>
<sequence length="127" mass="13978">MLLTKLKGKIHRVTVTEARVDYVGSITVDADLLKAAGIEEYELVHVVNVNNGNRLETYTIAGEAGSGVICLNGAAAHYFAPGDKAIIMCYAQMDEQEAKNHEPKVVFVDEQNHATRITHYERHGQIA</sequence>
<feature type="active site" description="Proton donor" evidence="9 10">
    <location>
        <position position="58"/>
    </location>
</feature>
<evidence type="ECO:0000313" key="15">
    <source>
        <dbReference type="Proteomes" id="UP000619536"/>
    </source>
</evidence>
<dbReference type="UniPathway" id="UPA00028">
    <property type="reaction ID" value="UER00002"/>
</dbReference>
<dbReference type="AlphaFoldDB" id="A0A8J3AEG5"/>
<dbReference type="InterPro" id="IPR009010">
    <property type="entry name" value="Asp_de-COase-like_dom_sf"/>
</dbReference>
<dbReference type="SUPFAM" id="SSF50692">
    <property type="entry name" value="ADC-like"/>
    <property type="match status" value="1"/>
</dbReference>
<dbReference type="InterPro" id="IPR003190">
    <property type="entry name" value="Asp_decarbox"/>
</dbReference>
<keyword evidence="4 9" id="KW-0068">Autocatalytic cleavage</keyword>
<accession>A0A8J3AEG5</accession>
<dbReference type="PIRSF" id="PIRSF006246">
    <property type="entry name" value="Asp_decarbox"/>
    <property type="match status" value="1"/>
</dbReference>
<keyword evidence="6 9" id="KW-0456">Lyase</keyword>
<keyword evidence="3 9" id="KW-0210">Decarboxylase</keyword>
<dbReference type="Proteomes" id="UP000619536">
    <property type="component" value="Unassembled WGS sequence"/>
</dbReference>
<dbReference type="Pfam" id="PF02261">
    <property type="entry name" value="Asp_decarbox"/>
    <property type="match status" value="1"/>
</dbReference>
<keyword evidence="15" id="KW-1185">Reference proteome</keyword>
<evidence type="ECO:0000256" key="10">
    <source>
        <dbReference type="PIRSR" id="PIRSR006246-1"/>
    </source>
</evidence>
<keyword evidence="7 9" id="KW-0704">Schiff base</keyword>
<dbReference type="Gene3D" id="2.40.40.20">
    <property type="match status" value="1"/>
</dbReference>
<dbReference type="PANTHER" id="PTHR21012">
    <property type="entry name" value="ASPARTATE 1-DECARBOXYLASE"/>
    <property type="match status" value="1"/>
</dbReference>
<gene>
    <name evidence="9 14" type="primary">panD</name>
    <name evidence="14" type="ORF">GCM10007377_00920</name>
</gene>
<name>A0A8J3AEG5_9BIFI</name>
<comment type="subcellular location">
    <subcellularLocation>
        <location evidence="9">Cytoplasm</location>
    </subcellularLocation>
</comment>
<dbReference type="CDD" id="cd06919">
    <property type="entry name" value="Asp_decarbox"/>
    <property type="match status" value="1"/>
</dbReference>
<feature type="modified residue" description="Pyruvic acid (Ser)" evidence="9 12">
    <location>
        <position position="25"/>
    </location>
</feature>
<evidence type="ECO:0000256" key="3">
    <source>
        <dbReference type="ARBA" id="ARBA00022793"/>
    </source>
</evidence>
<proteinExistence type="inferred from homology"/>
<evidence type="ECO:0000256" key="13">
    <source>
        <dbReference type="PIRSR" id="PIRSR006246-5"/>
    </source>
</evidence>
<evidence type="ECO:0000256" key="6">
    <source>
        <dbReference type="ARBA" id="ARBA00023239"/>
    </source>
</evidence>
<dbReference type="GO" id="GO:0005829">
    <property type="term" value="C:cytosol"/>
    <property type="evidence" value="ECO:0007669"/>
    <property type="project" value="TreeGrafter"/>
</dbReference>
<comment type="catalytic activity">
    <reaction evidence="9">
        <text>L-aspartate + H(+) = beta-alanine + CO2</text>
        <dbReference type="Rhea" id="RHEA:19497"/>
        <dbReference type="ChEBI" id="CHEBI:15378"/>
        <dbReference type="ChEBI" id="CHEBI:16526"/>
        <dbReference type="ChEBI" id="CHEBI:29991"/>
        <dbReference type="ChEBI" id="CHEBI:57966"/>
        <dbReference type="EC" id="4.1.1.11"/>
    </reaction>
</comment>
<evidence type="ECO:0000256" key="8">
    <source>
        <dbReference type="ARBA" id="ARBA00023317"/>
    </source>
</evidence>
<dbReference type="PANTHER" id="PTHR21012:SF0">
    <property type="entry name" value="ASPARTATE 1-DECARBOXYLASE"/>
    <property type="match status" value="1"/>
</dbReference>
<feature type="binding site" evidence="9 11">
    <location>
        <begin position="73"/>
        <end position="75"/>
    </location>
    <ligand>
        <name>substrate</name>
    </ligand>
</feature>
<keyword evidence="2 9" id="KW-0566">Pantothenate biosynthesis</keyword>
<reference evidence="14" key="1">
    <citation type="journal article" date="2014" name="Int. J. Syst. Evol. Microbiol.">
        <title>Complete genome sequence of Corynebacterium casei LMG S-19264T (=DSM 44701T), isolated from a smear-ripened cheese.</title>
        <authorList>
            <consortium name="US DOE Joint Genome Institute (JGI-PGF)"/>
            <person name="Walter F."/>
            <person name="Albersmeier A."/>
            <person name="Kalinowski J."/>
            <person name="Ruckert C."/>
        </authorList>
    </citation>
    <scope>NUCLEOTIDE SEQUENCE</scope>
    <source>
        <strain evidence="14">CCM 8606</strain>
    </source>
</reference>
<organism evidence="14 15">
    <name type="scientific">Galliscardovia ingluviei</name>
    <dbReference type="NCBI Taxonomy" id="1769422"/>
    <lineage>
        <taxon>Bacteria</taxon>
        <taxon>Bacillati</taxon>
        <taxon>Actinomycetota</taxon>
        <taxon>Actinomycetes</taxon>
        <taxon>Bifidobacteriales</taxon>
        <taxon>Bifidobacteriaceae</taxon>
        <taxon>Galliscardovia</taxon>
    </lineage>
</organism>
<keyword evidence="5 9" id="KW-0865">Zymogen</keyword>
<feature type="chain" id="PRO_5035348687" description="Aspartate 1-decarboxylase beta chain" evidence="9 13">
    <location>
        <begin position="1"/>
        <end position="24"/>
    </location>
</feature>
<evidence type="ECO:0000256" key="5">
    <source>
        <dbReference type="ARBA" id="ARBA00023145"/>
    </source>
</evidence>
<evidence type="ECO:0000256" key="7">
    <source>
        <dbReference type="ARBA" id="ARBA00023270"/>
    </source>
</evidence>
<dbReference type="EC" id="4.1.1.11" evidence="9"/>
<evidence type="ECO:0000256" key="2">
    <source>
        <dbReference type="ARBA" id="ARBA00022655"/>
    </source>
</evidence>
<evidence type="ECO:0000313" key="14">
    <source>
        <dbReference type="EMBL" id="GGI12430.1"/>
    </source>
</evidence>
<dbReference type="EMBL" id="BMDH01000001">
    <property type="protein sequence ID" value="GGI12430.1"/>
    <property type="molecule type" value="Genomic_DNA"/>
</dbReference>
<evidence type="ECO:0000256" key="11">
    <source>
        <dbReference type="PIRSR" id="PIRSR006246-2"/>
    </source>
</evidence>
<evidence type="ECO:0000256" key="1">
    <source>
        <dbReference type="ARBA" id="ARBA00022490"/>
    </source>
</evidence>
<feature type="chain" id="PRO_5035348686" description="Aspartate 1-decarboxylase alpha chain" evidence="9 13">
    <location>
        <begin position="25"/>
        <end position="127"/>
    </location>
</feature>
<keyword evidence="8 9" id="KW-0670">Pyruvate</keyword>
<evidence type="ECO:0000256" key="9">
    <source>
        <dbReference type="HAMAP-Rule" id="MF_00446"/>
    </source>
</evidence>
<comment type="similarity">
    <text evidence="9">Belongs to the PanD family.</text>
</comment>
<evidence type="ECO:0000256" key="4">
    <source>
        <dbReference type="ARBA" id="ARBA00022813"/>
    </source>
</evidence>
<comment type="function">
    <text evidence="9">Catalyzes the pyruvoyl-dependent decarboxylation of aspartate to produce beta-alanine.</text>
</comment>
<comment type="subunit">
    <text evidence="9">Heterooctamer of four alpha and four beta subunits.</text>
</comment>
<comment type="PTM">
    <text evidence="9 12">Is synthesized initially as an inactive proenzyme, which is activated by self-cleavage at a specific serine bond to produce a beta-subunit with a hydroxyl group at its C-terminus and an alpha-subunit with a pyruvoyl group at its N-terminus.</text>
</comment>
<comment type="cofactor">
    <cofactor evidence="9 10">
        <name>pyruvate</name>
        <dbReference type="ChEBI" id="CHEBI:15361"/>
    </cofactor>
    <text evidence="9 10">Binds 1 pyruvoyl group covalently per subunit.</text>
</comment>
<evidence type="ECO:0000256" key="12">
    <source>
        <dbReference type="PIRSR" id="PIRSR006246-3"/>
    </source>
</evidence>
<feature type="binding site" evidence="9 11">
    <location>
        <position position="57"/>
    </location>
    <ligand>
        <name>substrate</name>
    </ligand>
</feature>